<gene>
    <name evidence="2" type="ORF">F8C82_02385</name>
</gene>
<name>A0A6L3ZJC5_9FLAO</name>
<reference evidence="2 3" key="1">
    <citation type="submission" date="2019-10" db="EMBL/GenBank/DDBJ databases">
        <title>Genome sequence of Phaeocystidibacter marisrubri JCM30614 (type strain).</title>
        <authorList>
            <person name="Bowman J.P."/>
        </authorList>
    </citation>
    <scope>NUCLEOTIDE SEQUENCE [LARGE SCALE GENOMIC DNA]</scope>
    <source>
        <strain evidence="2 3">JCM 30614</strain>
    </source>
</reference>
<dbReference type="Pfam" id="PF20094">
    <property type="entry name" value="GWxTD_dom"/>
    <property type="match status" value="1"/>
</dbReference>
<keyword evidence="3" id="KW-1185">Reference proteome</keyword>
<dbReference type="Proteomes" id="UP000484164">
    <property type="component" value="Unassembled WGS sequence"/>
</dbReference>
<sequence>MRLSLTYIALIALALTLASCGSRKGLGALDLNHIYQKDGTLVRPRIRIYNTDQFNSKVYFSFSSEEILYSRLRADEPFEASVDVQIFVYEDFSLGSIIDTFSTSISESTMELTPHTIYGEVDVAIHEMRPLEQYVLLIRFNDRNRKLYFDAIQLLERSNPLSRQNYLVLDADSNVVFGDHILLNKDYRVLANTDDKQLHVRYYNREFNPGLPPFAKPGEGNFDHTADSTFRVSNGERFQVHEQGFYHFQTDPSVRDGFTLYNFYDTYPLVTDKKHLIYPMRYLTSNLEYDGINLNDEDSAKYAIDKFWLTHASNEERARDQIEEYYERVEAANVYFTSYKEGWMTDRGVLYVIYGPPQKIYRTLNTEIWVYGEETSSLNFTFAFDRMVNPYTGNDYSLRRSSEYRYGWGMAIDAWRHGRIYDVSDIKKAQDERDQQLRQTAAPHIWY</sequence>
<feature type="domain" description="GWxTD" evidence="1">
    <location>
        <begin position="244"/>
        <end position="416"/>
    </location>
</feature>
<dbReference type="OrthoDB" id="9814412at2"/>
<dbReference type="InterPro" id="IPR030959">
    <property type="entry name" value="GWxTD_dom"/>
</dbReference>
<proteinExistence type="predicted"/>
<dbReference type="RefSeq" id="WP_151691831.1">
    <property type="nucleotide sequence ID" value="NZ_BMGX01000002.1"/>
</dbReference>
<comment type="caution">
    <text evidence="2">The sequence shown here is derived from an EMBL/GenBank/DDBJ whole genome shotgun (WGS) entry which is preliminary data.</text>
</comment>
<dbReference type="NCBIfam" id="TIGR04514">
    <property type="entry name" value="GWxTD_dom"/>
    <property type="match status" value="1"/>
</dbReference>
<evidence type="ECO:0000313" key="2">
    <source>
        <dbReference type="EMBL" id="KAB2817260.1"/>
    </source>
</evidence>
<organism evidence="2 3">
    <name type="scientific">Phaeocystidibacter marisrubri</name>
    <dbReference type="NCBI Taxonomy" id="1577780"/>
    <lineage>
        <taxon>Bacteria</taxon>
        <taxon>Pseudomonadati</taxon>
        <taxon>Bacteroidota</taxon>
        <taxon>Flavobacteriia</taxon>
        <taxon>Flavobacteriales</taxon>
        <taxon>Phaeocystidibacteraceae</taxon>
        <taxon>Phaeocystidibacter</taxon>
    </lineage>
</organism>
<accession>A0A6L3ZJC5</accession>
<protein>
    <submittedName>
        <fullName evidence="2">GWxTD domain-containing protein</fullName>
    </submittedName>
</protein>
<evidence type="ECO:0000313" key="3">
    <source>
        <dbReference type="Proteomes" id="UP000484164"/>
    </source>
</evidence>
<dbReference type="AlphaFoldDB" id="A0A6L3ZJC5"/>
<dbReference type="PROSITE" id="PS51257">
    <property type="entry name" value="PROKAR_LIPOPROTEIN"/>
    <property type="match status" value="1"/>
</dbReference>
<evidence type="ECO:0000259" key="1">
    <source>
        <dbReference type="Pfam" id="PF20094"/>
    </source>
</evidence>
<dbReference type="EMBL" id="WBVQ01000001">
    <property type="protein sequence ID" value="KAB2817260.1"/>
    <property type="molecule type" value="Genomic_DNA"/>
</dbReference>